<reference evidence="1" key="1">
    <citation type="submission" date="2016-10" db="EMBL/GenBank/DDBJ databases">
        <title>Sequence of Gallionella enrichment culture.</title>
        <authorList>
            <person name="Poehlein A."/>
            <person name="Muehling M."/>
            <person name="Daniel R."/>
        </authorList>
    </citation>
    <scope>NUCLEOTIDE SEQUENCE</scope>
</reference>
<dbReference type="PROSITE" id="PS51257">
    <property type="entry name" value="PROKAR_LIPOPROTEIN"/>
    <property type="match status" value="1"/>
</dbReference>
<name>A0A1J5TMR1_9ZZZZ</name>
<dbReference type="EMBL" id="MLJW01000010">
    <property type="protein sequence ID" value="OIR14988.1"/>
    <property type="molecule type" value="Genomic_DNA"/>
</dbReference>
<evidence type="ECO:0008006" key="2">
    <source>
        <dbReference type="Google" id="ProtNLM"/>
    </source>
</evidence>
<organism evidence="1">
    <name type="scientific">mine drainage metagenome</name>
    <dbReference type="NCBI Taxonomy" id="410659"/>
    <lineage>
        <taxon>unclassified sequences</taxon>
        <taxon>metagenomes</taxon>
        <taxon>ecological metagenomes</taxon>
    </lineage>
</organism>
<protein>
    <recommendedName>
        <fullName evidence="2">LPS export ABC transporter periplasmic protein LptC</fullName>
    </recommendedName>
</protein>
<evidence type="ECO:0000313" key="1">
    <source>
        <dbReference type="EMBL" id="OIR14988.1"/>
    </source>
</evidence>
<dbReference type="AlphaFoldDB" id="A0A1J5TMR1"/>
<gene>
    <name evidence="1" type="ORF">GALL_41060</name>
</gene>
<proteinExistence type="predicted"/>
<accession>A0A1J5TMR1</accession>
<sequence>MSRPISGASRACLLATALAAGLACPRLLAAPIEANAPLVHFALPTFTPEGYRSLLLHGDQVRILSADHIEVSQMQLTQFDGKPDNRVDTVFISSQATFFPSRQFAEGSQGVRIIRDDVEMSGIKWTYDNLKKKVVIDGSVRVIFRGQLDSLLQ</sequence>
<comment type="caution">
    <text evidence="1">The sequence shown here is derived from an EMBL/GenBank/DDBJ whole genome shotgun (WGS) entry which is preliminary data.</text>
</comment>